<sequence>MAGGRRRRRNSKTGSIKSSGSDLTEEVFRAPPVMPEDSVSANGDEMEAEDGPAPTADGRGPLELIGSDDPFAYDSELETLSSVSSHSSISSSSGSVLDHPLDLAAEGSVHGHDHHHEQLSDAEEMSDCEEMSLEDNISGGSKAQSEQLDTAKGDQGRDGSGDHRIYTCGSPFGAAARNSESTSDKAASGGQTSDDDEGGGEGEGDNEDEHGPSERISACGGYYLSKPSASSAVSSKQATGNTLLCRRESDDDEMDVNEDEDSLAAFPTLISTAHTPDAGSRSPRADAQDDMSNEMDVDLDTEIEPPRLPENGAG</sequence>
<organism evidence="1 2">
    <name type="scientific">Kickxella alabastrina</name>
    <dbReference type="NCBI Taxonomy" id="61397"/>
    <lineage>
        <taxon>Eukaryota</taxon>
        <taxon>Fungi</taxon>
        <taxon>Fungi incertae sedis</taxon>
        <taxon>Zoopagomycota</taxon>
        <taxon>Kickxellomycotina</taxon>
        <taxon>Kickxellomycetes</taxon>
        <taxon>Kickxellales</taxon>
        <taxon>Kickxellaceae</taxon>
        <taxon>Kickxella</taxon>
    </lineage>
</organism>
<reference evidence="1" key="1">
    <citation type="submission" date="2022-07" db="EMBL/GenBank/DDBJ databases">
        <title>Phylogenomic reconstructions and comparative analyses of Kickxellomycotina fungi.</title>
        <authorList>
            <person name="Reynolds N.K."/>
            <person name="Stajich J.E."/>
            <person name="Barry K."/>
            <person name="Grigoriev I.V."/>
            <person name="Crous P."/>
            <person name="Smith M.E."/>
        </authorList>
    </citation>
    <scope>NUCLEOTIDE SEQUENCE</scope>
    <source>
        <strain evidence="1">Benny 63K</strain>
    </source>
</reference>
<comment type="caution">
    <text evidence="1">The sequence shown here is derived from an EMBL/GenBank/DDBJ whole genome shotgun (WGS) entry which is preliminary data.</text>
</comment>
<evidence type="ECO:0000313" key="1">
    <source>
        <dbReference type="EMBL" id="KAJ1892570.1"/>
    </source>
</evidence>
<dbReference type="Proteomes" id="UP001150581">
    <property type="component" value="Unassembled WGS sequence"/>
</dbReference>
<keyword evidence="2" id="KW-1185">Reference proteome</keyword>
<name>A0ACC1ICV3_9FUNG</name>
<accession>A0ACC1ICV3</accession>
<protein>
    <submittedName>
        <fullName evidence="1">Uncharacterized protein</fullName>
    </submittedName>
</protein>
<evidence type="ECO:0000313" key="2">
    <source>
        <dbReference type="Proteomes" id="UP001150581"/>
    </source>
</evidence>
<dbReference type="EMBL" id="JANBPG010000972">
    <property type="protein sequence ID" value="KAJ1892570.1"/>
    <property type="molecule type" value="Genomic_DNA"/>
</dbReference>
<gene>
    <name evidence="1" type="ORF">LPJ66_006269</name>
</gene>
<proteinExistence type="predicted"/>
<feature type="non-terminal residue" evidence="1">
    <location>
        <position position="314"/>
    </location>
</feature>